<gene>
    <name evidence="8" type="ORF">ABZ508_14360</name>
</gene>
<evidence type="ECO:0000256" key="6">
    <source>
        <dbReference type="SAM" id="MobiDB-lite"/>
    </source>
</evidence>
<evidence type="ECO:0000256" key="2">
    <source>
        <dbReference type="ARBA" id="ARBA00022748"/>
    </source>
</evidence>
<evidence type="ECO:0000256" key="5">
    <source>
        <dbReference type="ARBA" id="ARBA00023284"/>
    </source>
</evidence>
<dbReference type="PROSITE" id="PS51352">
    <property type="entry name" value="THIOREDOXIN_2"/>
    <property type="match status" value="1"/>
</dbReference>
<sequence length="208" mass="22461">MSDIRPRRFPTGPRPAGPSRRTAVTGLLVLAVGTLTACGSTQDEGNSAEALGAAKGSSSQYLQPGNRALTPTLKGTTLDGEHVDIASMRGDVVVINVWGSWCAPCRKEAPELRKLAEKTEPQGVRFLGIDIRDNKTAAKAFERNFGITYPSIYDPDGRTVTGFKQLAPRAVPTTYVLDKQGRVAALSIGPLTYRDFHPIIEDVARERP</sequence>
<dbReference type="InterPro" id="IPR017937">
    <property type="entry name" value="Thioredoxin_CS"/>
</dbReference>
<comment type="caution">
    <text evidence="8">The sequence shown here is derived from an EMBL/GenBank/DDBJ whole genome shotgun (WGS) entry which is preliminary data.</text>
</comment>
<dbReference type="RefSeq" id="WP_189898360.1">
    <property type="nucleotide sequence ID" value="NZ_JBEXZP010000132.1"/>
</dbReference>
<dbReference type="PANTHER" id="PTHR42852">
    <property type="entry name" value="THIOL:DISULFIDE INTERCHANGE PROTEIN DSBE"/>
    <property type="match status" value="1"/>
</dbReference>
<dbReference type="InterPro" id="IPR000866">
    <property type="entry name" value="AhpC/TSA"/>
</dbReference>
<dbReference type="PANTHER" id="PTHR42852:SF6">
    <property type="entry name" value="THIOL:DISULFIDE INTERCHANGE PROTEIN DSBE"/>
    <property type="match status" value="1"/>
</dbReference>
<proteinExistence type="predicted"/>
<evidence type="ECO:0000256" key="4">
    <source>
        <dbReference type="ARBA" id="ARBA00023157"/>
    </source>
</evidence>
<keyword evidence="9" id="KW-1185">Reference proteome</keyword>
<feature type="region of interest" description="Disordered" evidence="6">
    <location>
        <begin position="1"/>
        <end position="22"/>
    </location>
</feature>
<dbReference type="Pfam" id="PF00578">
    <property type="entry name" value="AhpC-TSA"/>
    <property type="match status" value="1"/>
</dbReference>
<evidence type="ECO:0000256" key="1">
    <source>
        <dbReference type="ARBA" id="ARBA00004196"/>
    </source>
</evidence>
<dbReference type="CDD" id="cd02966">
    <property type="entry name" value="TlpA_like_family"/>
    <property type="match status" value="1"/>
</dbReference>
<keyword evidence="3" id="KW-0812">Transmembrane</keyword>
<organism evidence="8 9">
    <name type="scientific">Streptomyces lavendulocolor</name>
    <dbReference type="NCBI Taxonomy" id="67316"/>
    <lineage>
        <taxon>Bacteria</taxon>
        <taxon>Bacillati</taxon>
        <taxon>Actinomycetota</taxon>
        <taxon>Actinomycetes</taxon>
        <taxon>Kitasatosporales</taxon>
        <taxon>Streptomycetaceae</taxon>
        <taxon>Streptomyces</taxon>
    </lineage>
</organism>
<evidence type="ECO:0000256" key="3">
    <source>
        <dbReference type="ARBA" id="ARBA00022968"/>
    </source>
</evidence>
<dbReference type="SUPFAM" id="SSF52833">
    <property type="entry name" value="Thioredoxin-like"/>
    <property type="match status" value="1"/>
</dbReference>
<dbReference type="PROSITE" id="PS00194">
    <property type="entry name" value="THIOREDOXIN_1"/>
    <property type="match status" value="1"/>
</dbReference>
<protein>
    <submittedName>
        <fullName evidence="8">TlpA disulfide reductase family protein</fullName>
    </submittedName>
</protein>
<keyword evidence="5" id="KW-0676">Redox-active center</keyword>
<dbReference type="Gene3D" id="3.40.30.10">
    <property type="entry name" value="Glutaredoxin"/>
    <property type="match status" value="1"/>
</dbReference>
<evidence type="ECO:0000313" key="8">
    <source>
        <dbReference type="EMBL" id="MEU0708532.1"/>
    </source>
</evidence>
<accession>A0ABV2W4R9</accession>
<comment type="subcellular location">
    <subcellularLocation>
        <location evidence="1">Cell envelope</location>
    </subcellularLocation>
</comment>
<dbReference type="InterPro" id="IPR050553">
    <property type="entry name" value="Thioredoxin_ResA/DsbE_sf"/>
</dbReference>
<name>A0ABV2W4R9_9ACTN</name>
<dbReference type="EMBL" id="JBEXZR010000010">
    <property type="protein sequence ID" value="MEU0708532.1"/>
    <property type="molecule type" value="Genomic_DNA"/>
</dbReference>
<dbReference type="InterPro" id="IPR006311">
    <property type="entry name" value="TAT_signal"/>
</dbReference>
<dbReference type="Proteomes" id="UP001550378">
    <property type="component" value="Unassembled WGS sequence"/>
</dbReference>
<dbReference type="InterPro" id="IPR013766">
    <property type="entry name" value="Thioredoxin_domain"/>
</dbReference>
<evidence type="ECO:0000259" key="7">
    <source>
        <dbReference type="PROSITE" id="PS51352"/>
    </source>
</evidence>
<feature type="region of interest" description="Disordered" evidence="6">
    <location>
        <begin position="56"/>
        <end position="75"/>
    </location>
</feature>
<keyword evidence="2" id="KW-0201">Cytochrome c-type biogenesis</keyword>
<keyword evidence="4" id="KW-1015">Disulfide bond</keyword>
<dbReference type="PROSITE" id="PS51318">
    <property type="entry name" value="TAT"/>
    <property type="match status" value="1"/>
</dbReference>
<evidence type="ECO:0000313" key="9">
    <source>
        <dbReference type="Proteomes" id="UP001550378"/>
    </source>
</evidence>
<feature type="domain" description="Thioredoxin" evidence="7">
    <location>
        <begin position="62"/>
        <end position="205"/>
    </location>
</feature>
<reference evidence="8 9" key="1">
    <citation type="submission" date="2024-06" db="EMBL/GenBank/DDBJ databases">
        <title>The Natural Products Discovery Center: Release of the First 8490 Sequenced Strains for Exploring Actinobacteria Biosynthetic Diversity.</title>
        <authorList>
            <person name="Kalkreuter E."/>
            <person name="Kautsar S.A."/>
            <person name="Yang D."/>
            <person name="Bader C.D."/>
            <person name="Teijaro C.N."/>
            <person name="Fluegel L."/>
            <person name="Davis C.M."/>
            <person name="Simpson J.R."/>
            <person name="Lauterbach L."/>
            <person name="Steele A.D."/>
            <person name="Gui C."/>
            <person name="Meng S."/>
            <person name="Li G."/>
            <person name="Viehrig K."/>
            <person name="Ye F."/>
            <person name="Su P."/>
            <person name="Kiefer A.F."/>
            <person name="Nichols A."/>
            <person name="Cepeda A.J."/>
            <person name="Yan W."/>
            <person name="Fan B."/>
            <person name="Jiang Y."/>
            <person name="Adhikari A."/>
            <person name="Zheng C.-J."/>
            <person name="Schuster L."/>
            <person name="Cowan T.M."/>
            <person name="Smanski M.J."/>
            <person name="Chevrette M.G."/>
            <person name="De Carvalho L.P.S."/>
            <person name="Shen B."/>
        </authorList>
    </citation>
    <scope>NUCLEOTIDE SEQUENCE [LARGE SCALE GENOMIC DNA]</scope>
    <source>
        <strain evidence="8 9">NPDC006337</strain>
    </source>
</reference>
<dbReference type="InterPro" id="IPR036249">
    <property type="entry name" value="Thioredoxin-like_sf"/>
</dbReference>
<keyword evidence="3" id="KW-0735">Signal-anchor</keyword>